<evidence type="ECO:0000313" key="6">
    <source>
        <dbReference type="Proteomes" id="UP000315200"/>
    </source>
</evidence>
<keyword evidence="2" id="KW-0285">Flavoprotein</keyword>
<dbReference type="Proteomes" id="UP000315200">
    <property type="component" value="Unassembled WGS sequence"/>
</dbReference>
<name>A0A829WFS9_9FIRM</name>
<dbReference type="InterPro" id="IPR006094">
    <property type="entry name" value="Oxid_FAD_bind_N"/>
</dbReference>
<reference evidence="5 6" key="1">
    <citation type="submission" date="2019-06" db="EMBL/GenBank/DDBJ databases">
        <title>Draft genome sequence of [Clostridium] clostridioforme NBRC 113352.</title>
        <authorList>
            <person name="Miura T."/>
            <person name="Furukawa M."/>
            <person name="Shimamura M."/>
            <person name="Ohyama Y."/>
            <person name="Yamazoe A."/>
            <person name="Kawasaki H."/>
        </authorList>
    </citation>
    <scope>NUCLEOTIDE SEQUENCE [LARGE SCALE GENOMIC DNA]</scope>
    <source>
        <strain evidence="5 6">NBRC 113352</strain>
    </source>
</reference>
<evidence type="ECO:0000259" key="4">
    <source>
        <dbReference type="PROSITE" id="PS51387"/>
    </source>
</evidence>
<dbReference type="GO" id="GO:1903457">
    <property type="term" value="P:lactate catabolic process"/>
    <property type="evidence" value="ECO:0007669"/>
    <property type="project" value="TreeGrafter"/>
</dbReference>
<protein>
    <recommendedName>
        <fullName evidence="4">FAD-binding PCMH-type domain-containing protein</fullName>
    </recommendedName>
</protein>
<dbReference type="PROSITE" id="PS51387">
    <property type="entry name" value="FAD_PCMH"/>
    <property type="match status" value="1"/>
</dbReference>
<dbReference type="SUPFAM" id="SSF56176">
    <property type="entry name" value="FAD-binding/transporter-associated domain-like"/>
    <property type="match status" value="1"/>
</dbReference>
<evidence type="ECO:0000256" key="3">
    <source>
        <dbReference type="ARBA" id="ARBA00023002"/>
    </source>
</evidence>
<dbReference type="Gene3D" id="3.30.465.10">
    <property type="match status" value="1"/>
</dbReference>
<dbReference type="PANTHER" id="PTHR11748:SF111">
    <property type="entry name" value="D-LACTATE DEHYDROGENASE, MITOCHONDRIAL-RELATED"/>
    <property type="match status" value="1"/>
</dbReference>
<proteinExistence type="inferred from homology"/>
<dbReference type="PANTHER" id="PTHR11748">
    <property type="entry name" value="D-LACTATE DEHYDROGENASE"/>
    <property type="match status" value="1"/>
</dbReference>
<organism evidence="5 6">
    <name type="scientific">Enterocloster clostridioformis</name>
    <dbReference type="NCBI Taxonomy" id="1531"/>
    <lineage>
        <taxon>Bacteria</taxon>
        <taxon>Bacillati</taxon>
        <taxon>Bacillota</taxon>
        <taxon>Clostridia</taxon>
        <taxon>Lachnospirales</taxon>
        <taxon>Lachnospiraceae</taxon>
        <taxon>Enterocloster</taxon>
    </lineage>
</organism>
<dbReference type="InterPro" id="IPR016166">
    <property type="entry name" value="FAD-bd_PCMH"/>
</dbReference>
<evidence type="ECO:0000256" key="2">
    <source>
        <dbReference type="ARBA" id="ARBA00022630"/>
    </source>
</evidence>
<dbReference type="AlphaFoldDB" id="A0A829WFS9"/>
<comment type="caution">
    <text evidence="5">The sequence shown here is derived from an EMBL/GenBank/DDBJ whole genome shotgun (WGS) entry which is preliminary data.</text>
</comment>
<dbReference type="RefSeq" id="WP_074925830.1">
    <property type="nucleotide sequence ID" value="NZ_AP031445.1"/>
</dbReference>
<keyword evidence="3" id="KW-0560">Oxidoreductase</keyword>
<sequence length="387" mass="43762">MTMTPETIEQLTAILANANEGKQGVSWSGRSISAEELEIDGLLHLDLSRMNQIVKINSAARYVVVESGVTWRQLSLYLKQFPSLRSVQVPSSMGKTVIASCLSNAIHDSCTIYGTLGEWVNGMEVILADGSVIQIGAQSLVKDSWFNIGPLPDLKGLLIQGGGWLGVVSKLSLKLLPCAQYEGESCLVLKNPEDCMKWIYCITHQEIADYVHCFYHSEPNYLKKTYFIGVVLRANSKKEWEYKKQALAHLVQEERGVFYQETLPEAILYRACNMELLYKEPQELLYRLSPQNAVQAIIRLKDTLQQQKAPFVLDFSVVDHNHQSLIRIAWEGVSTTKEEMNLLVKQGLDSLIYTPWSSFGIPEKNRVLAERIQDKFDPNGVLKRMYL</sequence>
<dbReference type="InterPro" id="IPR016169">
    <property type="entry name" value="FAD-bd_PCMH_sub2"/>
</dbReference>
<dbReference type="GO" id="GO:0071949">
    <property type="term" value="F:FAD binding"/>
    <property type="evidence" value="ECO:0007669"/>
    <property type="project" value="InterPro"/>
</dbReference>
<evidence type="ECO:0000256" key="1">
    <source>
        <dbReference type="ARBA" id="ARBA00008000"/>
    </source>
</evidence>
<gene>
    <name evidence="5" type="ORF">Ccl03g_41940</name>
</gene>
<dbReference type="Pfam" id="PF01565">
    <property type="entry name" value="FAD_binding_4"/>
    <property type="match status" value="1"/>
</dbReference>
<dbReference type="EMBL" id="BJLB01000001">
    <property type="protein sequence ID" value="GEA38481.1"/>
    <property type="molecule type" value="Genomic_DNA"/>
</dbReference>
<accession>A0A829WFS9</accession>
<dbReference type="InterPro" id="IPR036318">
    <property type="entry name" value="FAD-bd_PCMH-like_sf"/>
</dbReference>
<evidence type="ECO:0000313" key="5">
    <source>
        <dbReference type="EMBL" id="GEA38481.1"/>
    </source>
</evidence>
<dbReference type="GO" id="GO:0004458">
    <property type="term" value="F:D-lactate dehydrogenase (cytochrome) activity"/>
    <property type="evidence" value="ECO:0007669"/>
    <property type="project" value="TreeGrafter"/>
</dbReference>
<dbReference type="GO" id="GO:0008720">
    <property type="term" value="F:D-lactate dehydrogenase (NAD+) activity"/>
    <property type="evidence" value="ECO:0007669"/>
    <property type="project" value="TreeGrafter"/>
</dbReference>
<feature type="domain" description="FAD-binding PCMH-type" evidence="4">
    <location>
        <begin position="1"/>
        <end position="178"/>
    </location>
</feature>
<comment type="similarity">
    <text evidence="1">Belongs to the FAD-binding oxidoreductase/transferase type 4 family.</text>
</comment>